<accession>A0A7G5IFM4</accession>
<gene>
    <name evidence="1" type="ORF">H3309_12425</name>
</gene>
<evidence type="ECO:0000313" key="1">
    <source>
        <dbReference type="EMBL" id="QMW22166.1"/>
    </source>
</evidence>
<evidence type="ECO:0008006" key="3">
    <source>
        <dbReference type="Google" id="ProtNLM"/>
    </source>
</evidence>
<dbReference type="Proteomes" id="UP000515292">
    <property type="component" value="Chromosome"/>
</dbReference>
<proteinExistence type="predicted"/>
<dbReference type="EMBL" id="CP059851">
    <property type="protein sequence ID" value="QMW22166.1"/>
    <property type="molecule type" value="Genomic_DNA"/>
</dbReference>
<name>A0A7G5IFM4_9SPHN</name>
<protein>
    <recommendedName>
        <fullName evidence="3">DUF429 domain-containing protein</fullName>
    </recommendedName>
</protein>
<dbReference type="KEGG" id="sand:H3309_12425"/>
<evidence type="ECO:0000313" key="2">
    <source>
        <dbReference type="Proteomes" id="UP000515292"/>
    </source>
</evidence>
<dbReference type="AlphaFoldDB" id="A0A7G5IFM4"/>
<dbReference type="RefSeq" id="WP_182295011.1">
    <property type="nucleotide sequence ID" value="NZ_CP059851.1"/>
</dbReference>
<reference evidence="1 2" key="1">
    <citation type="submission" date="2020-07" db="EMBL/GenBank/DDBJ databases">
        <title>Complete genome sequence for Sandaracinobacter sp. M6.</title>
        <authorList>
            <person name="Tang Y."/>
            <person name="Liu Q."/>
            <person name="Guo Z."/>
            <person name="Lei P."/>
            <person name="Huang B."/>
        </authorList>
    </citation>
    <scope>NUCLEOTIDE SEQUENCE [LARGE SCALE GENOMIC DNA]</scope>
    <source>
        <strain evidence="1 2">M6</strain>
    </source>
</reference>
<sequence>MTAFERFVAIDWTGAKGVRHRAIAVAACGIEGPPVLLRPGHRWARTEVAALIEALAGTRTLVGIDASFSLPFADAGGFFPGDADSPADARALWADVEAVCAGEDDLRALSYVARRRRHFWLGSADGPRGPAARLRACEVAHRARGRGQPSSCFVLLGAAQCGKASLSAMRLLRGTRLPVWPFDPVPARGACLVEIYCQHFASDGGVRGKIRDAQTLNRALATLGSPAAEVPDRFDDHVGDALVSAAGMRAAAADGAVWRPAGLSAAVAMSEGWTFGIV</sequence>
<organism evidence="1 2">
    <name type="scientific">Sandaracinobacteroides saxicola</name>
    <dbReference type="NCBI Taxonomy" id="2759707"/>
    <lineage>
        <taxon>Bacteria</taxon>
        <taxon>Pseudomonadati</taxon>
        <taxon>Pseudomonadota</taxon>
        <taxon>Alphaproteobacteria</taxon>
        <taxon>Sphingomonadales</taxon>
        <taxon>Sphingosinicellaceae</taxon>
        <taxon>Sandaracinobacteroides</taxon>
    </lineage>
</organism>
<keyword evidence="2" id="KW-1185">Reference proteome</keyword>